<reference evidence="1" key="1">
    <citation type="submission" date="2021-08" db="EMBL/GenBank/DDBJ databases">
        <title>Draft genome sequence of the GABA producer Bifidobacterium adolescentis 4-2, isolated from healthy human feces.</title>
        <authorList>
            <person name="Altaib H."/>
            <person name="Niwa R."/>
            <person name="Abe M."/>
            <person name="Suzuki T."/>
        </authorList>
    </citation>
    <scope>NUCLEOTIDE SEQUENCE</scope>
    <source>
        <strain evidence="1">4-2</strain>
    </source>
</reference>
<dbReference type="AlphaFoldDB" id="A0AAN4VP02"/>
<proteinExistence type="predicted"/>
<dbReference type="Proteomes" id="UP000886943">
    <property type="component" value="Unassembled WGS sequence"/>
</dbReference>
<protein>
    <submittedName>
        <fullName evidence="1">Uncharacterized protein</fullName>
    </submittedName>
</protein>
<name>A0AAN4VP02_BIFAD</name>
<organism evidence="1 2">
    <name type="scientific">Bifidobacterium adolescentis</name>
    <dbReference type="NCBI Taxonomy" id="1680"/>
    <lineage>
        <taxon>Bacteria</taxon>
        <taxon>Bacillati</taxon>
        <taxon>Actinomycetota</taxon>
        <taxon>Actinomycetes</taxon>
        <taxon>Bifidobacteriales</taxon>
        <taxon>Bifidobacteriaceae</taxon>
        <taxon>Bifidobacterium</taxon>
    </lineage>
</organism>
<sequence length="161" mass="18120">MENMGYKNMQAVYDVNRAGRMAIRRGDNMTLNKNAELVLMFMASQTYDWDSENNCPPKKLMDKQVPCRYYTLGWRAISDALGMVMLTPEQAMGGNAEAKMKTRENSIQKSISDAWVFLRDRGIIKTIEPASLGKNAGFLLLLGDDAENAAVERWARECLGV</sequence>
<dbReference type="EMBL" id="BPPZ01000017">
    <property type="protein sequence ID" value="GJD14966.1"/>
    <property type="molecule type" value="Genomic_DNA"/>
</dbReference>
<accession>A0AAN4VP02</accession>
<comment type="caution">
    <text evidence="1">The sequence shown here is derived from an EMBL/GenBank/DDBJ whole genome shotgun (WGS) entry which is preliminary data.</text>
</comment>
<gene>
    <name evidence="1" type="ORF">BIFAD42_19500</name>
</gene>
<evidence type="ECO:0000313" key="1">
    <source>
        <dbReference type="EMBL" id="GJD14966.1"/>
    </source>
</evidence>
<evidence type="ECO:0000313" key="2">
    <source>
        <dbReference type="Proteomes" id="UP000886943"/>
    </source>
</evidence>